<dbReference type="EMBL" id="JACKXE010000002">
    <property type="protein sequence ID" value="MBB6629870.1"/>
    <property type="molecule type" value="Genomic_DNA"/>
</dbReference>
<sequence length="203" mass="22474">MTTSRTSALTLADWRTRVADLYAAVRAESDPAEGHRLWVAGRSELFAHHPQSPTAHVPELREHGVQYWPYDPALRFEVPVLEAEPDERDVDGGDDGSVTMQRIGRVELPAPVGGSLDVWWLHQYAGGLFVPLRDGTAGSGSYGAGRYLLDTIKGAWLGGDEEHLVLDLNFAYHPSCRYDDRWRCPLAPLGNTVEARVEAGERL</sequence>
<dbReference type="InterPro" id="IPR012467">
    <property type="entry name" value="DUF1684"/>
</dbReference>
<dbReference type="Pfam" id="PF07920">
    <property type="entry name" value="DUF1684"/>
    <property type="match status" value="1"/>
</dbReference>
<proteinExistence type="predicted"/>
<evidence type="ECO:0000313" key="1">
    <source>
        <dbReference type="EMBL" id="MBB6629870.1"/>
    </source>
</evidence>
<dbReference type="AlphaFoldDB" id="A0A7X0RMG5"/>
<keyword evidence="2" id="KW-1185">Reference proteome</keyword>
<comment type="caution">
    <text evidence="1">The sequence shown here is derived from an EMBL/GenBank/DDBJ whole genome shotgun (WGS) entry which is preliminary data.</text>
</comment>
<dbReference type="Proteomes" id="UP000523955">
    <property type="component" value="Unassembled WGS sequence"/>
</dbReference>
<dbReference type="PANTHER" id="PTHR41913:SF1">
    <property type="entry name" value="DUF1684 DOMAIN-CONTAINING PROTEIN"/>
    <property type="match status" value="1"/>
</dbReference>
<gene>
    <name evidence="1" type="ORF">H5V45_21310</name>
</gene>
<evidence type="ECO:0000313" key="2">
    <source>
        <dbReference type="Proteomes" id="UP000523955"/>
    </source>
</evidence>
<accession>A0A7X0RMG5</accession>
<reference evidence="1 2" key="1">
    <citation type="submission" date="2020-08" db="EMBL/GenBank/DDBJ databases">
        <authorList>
            <person name="Seo M.-J."/>
        </authorList>
    </citation>
    <scope>NUCLEOTIDE SEQUENCE [LARGE SCALE GENOMIC DNA]</scope>
    <source>
        <strain evidence="1 2">KIGAM211</strain>
    </source>
</reference>
<protein>
    <submittedName>
        <fullName evidence="1">DUF1684 domain-containing protein</fullName>
    </submittedName>
</protein>
<dbReference type="RefSeq" id="WP_185255081.1">
    <property type="nucleotide sequence ID" value="NZ_JACKXE010000002.1"/>
</dbReference>
<dbReference type="PANTHER" id="PTHR41913">
    <property type="entry name" value="DUF1684 DOMAIN-CONTAINING PROTEIN"/>
    <property type="match status" value="1"/>
</dbReference>
<name>A0A7X0RMG5_9ACTN</name>
<organism evidence="1 2">
    <name type="scientific">Nocardioides luti</name>
    <dbReference type="NCBI Taxonomy" id="2761101"/>
    <lineage>
        <taxon>Bacteria</taxon>
        <taxon>Bacillati</taxon>
        <taxon>Actinomycetota</taxon>
        <taxon>Actinomycetes</taxon>
        <taxon>Propionibacteriales</taxon>
        <taxon>Nocardioidaceae</taxon>
        <taxon>Nocardioides</taxon>
    </lineage>
</organism>